<dbReference type="EMBL" id="GILB01007559">
    <property type="protein sequence ID" value="NUU87892.1"/>
    <property type="molecule type" value="Transcribed_RNA"/>
</dbReference>
<proteinExistence type="inferred from homology"/>
<protein>
    <recommendedName>
        <fullName evidence="3">Pentatricopeptide repeat-containing protein</fullName>
    </recommendedName>
</protein>
<dbReference type="AlphaFoldDB" id="A0A6M2ERQ1"/>
<evidence type="ECO:0000256" key="1">
    <source>
        <dbReference type="ARBA" id="ARBA00007626"/>
    </source>
</evidence>
<accession>A0A6M2ERQ1</accession>
<organism evidence="2">
    <name type="scientific">Populus davidiana</name>
    <dbReference type="NCBI Taxonomy" id="266767"/>
    <lineage>
        <taxon>Eukaryota</taxon>
        <taxon>Viridiplantae</taxon>
        <taxon>Streptophyta</taxon>
        <taxon>Embryophyta</taxon>
        <taxon>Tracheophyta</taxon>
        <taxon>Spermatophyta</taxon>
        <taxon>Magnoliopsida</taxon>
        <taxon>eudicotyledons</taxon>
        <taxon>Gunneridae</taxon>
        <taxon>Pentapetalae</taxon>
        <taxon>rosids</taxon>
        <taxon>fabids</taxon>
        <taxon>Malpighiales</taxon>
        <taxon>Salicaceae</taxon>
        <taxon>Saliceae</taxon>
        <taxon>Populus</taxon>
    </lineage>
</organism>
<dbReference type="PANTHER" id="PTHR45717">
    <property type="entry name" value="OS12G0527900 PROTEIN"/>
    <property type="match status" value="1"/>
</dbReference>
<name>A0A6M2ERQ1_9ROSI</name>
<reference evidence="2" key="1">
    <citation type="submission" date="2020-03" db="EMBL/GenBank/DDBJ databases">
        <authorList>
            <person name="Zhang R."/>
        </authorList>
    </citation>
    <scope>NUCLEOTIDE SEQUENCE</scope>
</reference>
<comment type="similarity">
    <text evidence="1">Belongs to the PPR family. P subfamily.</text>
</comment>
<dbReference type="GO" id="GO:0005739">
    <property type="term" value="C:mitochondrion"/>
    <property type="evidence" value="ECO:0007669"/>
    <property type="project" value="TreeGrafter"/>
</dbReference>
<sequence length="116" mass="13069">MVTCINFRLNAYVASSNIEEMDKLLNKMETDPLISIDWNTCFVVANGYLKAGLIEKTVALVKRAEQLITQTRGNSKGLLMRLSLLYMVLLGIEEEYIVYGSSTRIQEGFSTRAINI</sequence>
<dbReference type="PANTHER" id="PTHR45717:SF10">
    <property type="entry name" value="OS10G0501000 PROTEIN"/>
    <property type="match status" value="1"/>
</dbReference>
<evidence type="ECO:0008006" key="3">
    <source>
        <dbReference type="Google" id="ProtNLM"/>
    </source>
</evidence>
<evidence type="ECO:0000313" key="2">
    <source>
        <dbReference type="EMBL" id="NUU87892.1"/>
    </source>
</evidence>